<dbReference type="AlphaFoldDB" id="A0AAV2E4V4"/>
<organism evidence="2 3">
    <name type="scientific">Linum trigynum</name>
    <dbReference type="NCBI Taxonomy" id="586398"/>
    <lineage>
        <taxon>Eukaryota</taxon>
        <taxon>Viridiplantae</taxon>
        <taxon>Streptophyta</taxon>
        <taxon>Embryophyta</taxon>
        <taxon>Tracheophyta</taxon>
        <taxon>Spermatophyta</taxon>
        <taxon>Magnoliopsida</taxon>
        <taxon>eudicotyledons</taxon>
        <taxon>Gunneridae</taxon>
        <taxon>Pentapetalae</taxon>
        <taxon>rosids</taxon>
        <taxon>fabids</taxon>
        <taxon>Malpighiales</taxon>
        <taxon>Linaceae</taxon>
        <taxon>Linum</taxon>
    </lineage>
</organism>
<accession>A0AAV2E4V4</accession>
<name>A0AAV2E4V4_9ROSI</name>
<feature type="region of interest" description="Disordered" evidence="1">
    <location>
        <begin position="1"/>
        <end position="38"/>
    </location>
</feature>
<reference evidence="2 3" key="1">
    <citation type="submission" date="2024-04" db="EMBL/GenBank/DDBJ databases">
        <authorList>
            <person name="Fracassetti M."/>
        </authorList>
    </citation>
    <scope>NUCLEOTIDE SEQUENCE [LARGE SCALE GENOMIC DNA]</scope>
</reference>
<gene>
    <name evidence="2" type="ORF">LTRI10_LOCUS22208</name>
</gene>
<feature type="compositionally biased region" description="Polar residues" evidence="1">
    <location>
        <begin position="1"/>
        <end position="10"/>
    </location>
</feature>
<dbReference type="Proteomes" id="UP001497516">
    <property type="component" value="Chromosome 4"/>
</dbReference>
<proteinExistence type="predicted"/>
<sequence length="86" mass="9429">MKAQKKQSLATRLGGRTDEEGAGGGGRRRQRRRRLGPGAAVAVLAVGDAVQGGRKVKESYAVVKRSEDQREDFKAQENIYSKEAER</sequence>
<feature type="region of interest" description="Disordered" evidence="1">
    <location>
        <begin position="64"/>
        <end position="86"/>
    </location>
</feature>
<keyword evidence="3" id="KW-1185">Reference proteome</keyword>
<dbReference type="EMBL" id="OZ034817">
    <property type="protein sequence ID" value="CAL1380788.1"/>
    <property type="molecule type" value="Genomic_DNA"/>
</dbReference>
<feature type="compositionally biased region" description="Basic residues" evidence="1">
    <location>
        <begin position="26"/>
        <end position="35"/>
    </location>
</feature>
<evidence type="ECO:0000313" key="2">
    <source>
        <dbReference type="EMBL" id="CAL1380788.1"/>
    </source>
</evidence>
<evidence type="ECO:0000313" key="3">
    <source>
        <dbReference type="Proteomes" id="UP001497516"/>
    </source>
</evidence>
<protein>
    <submittedName>
        <fullName evidence="2">Uncharacterized protein</fullName>
    </submittedName>
</protein>
<evidence type="ECO:0000256" key="1">
    <source>
        <dbReference type="SAM" id="MobiDB-lite"/>
    </source>
</evidence>